<dbReference type="Gene3D" id="3.40.1210.10">
    <property type="entry name" value="Survival protein SurE-like phosphatase/nucleotidase"/>
    <property type="match status" value="1"/>
</dbReference>
<accession>A0A0J0XFL2</accession>
<dbReference type="GO" id="GO:0016787">
    <property type="term" value="F:hydrolase activity"/>
    <property type="evidence" value="ECO:0007669"/>
    <property type="project" value="InterPro"/>
</dbReference>
<sequence>MPPVPTLGKRPVVLLTNDDGPPSDHSPNIFQFAKQLINDLGWEVRVVIPDGQRSWVGKGFAINQIITAAFFYPLGRSNPDGRQGEVTTARRPLKEGETMEWVLLNGTPATCSNIGLHNLYPGEVDMLISGPNHGRNSSAAFALSSGTIGAAMAGALAVPIAGPSGQKRTFMPSIALSYGVVERPVPPRALELAHEVAVGVCKRLFDDWGWEDEAKRNPVQVYSVNVPLVTEAIELANRKVCFTTMWRNTYGQLFVPTQKPPQEETNWSAADKVQQPDDADTLQDVDGPLRFRFAPNFHPLLHPSPEAVPEGTDAWAFYHGYTSVTPLLANFAELQDPCQGFGDASNGRFW</sequence>
<dbReference type="OrthoDB" id="202825at2759"/>
<dbReference type="InterPro" id="IPR002828">
    <property type="entry name" value="SurE-like_Pase/nucleotidase"/>
</dbReference>
<dbReference type="InterPro" id="IPR027746">
    <property type="entry name" value="TTL"/>
</dbReference>
<proteinExistence type="predicted"/>
<organism evidence="3 4">
    <name type="scientific">Cutaneotrichosporon oleaginosum</name>
    <dbReference type="NCBI Taxonomy" id="879819"/>
    <lineage>
        <taxon>Eukaryota</taxon>
        <taxon>Fungi</taxon>
        <taxon>Dikarya</taxon>
        <taxon>Basidiomycota</taxon>
        <taxon>Agaricomycotina</taxon>
        <taxon>Tremellomycetes</taxon>
        <taxon>Trichosporonales</taxon>
        <taxon>Trichosporonaceae</taxon>
        <taxon>Cutaneotrichosporon</taxon>
    </lineage>
</organism>
<name>A0A0J0XFL2_9TREE</name>
<evidence type="ECO:0000313" key="4">
    <source>
        <dbReference type="Proteomes" id="UP000053611"/>
    </source>
</evidence>
<keyword evidence="4" id="KW-1185">Reference proteome</keyword>
<reference evidence="3 4" key="1">
    <citation type="submission" date="2015-03" db="EMBL/GenBank/DDBJ databases">
        <title>Genomics and transcriptomics of the oil-accumulating basidiomycete yeast T. oleaginosus allow insights into substrate utilization and the diverse evolutionary trajectories of mating systems in fungi.</title>
        <authorList>
            <consortium name="DOE Joint Genome Institute"/>
            <person name="Kourist R."/>
            <person name="Kracht O."/>
            <person name="Bracharz F."/>
            <person name="Lipzen A."/>
            <person name="Nolan M."/>
            <person name="Ohm R."/>
            <person name="Grigoriev I."/>
            <person name="Sun S."/>
            <person name="Heitman J."/>
            <person name="Bruck T."/>
            <person name="Nowrousian M."/>
        </authorList>
    </citation>
    <scope>NUCLEOTIDE SEQUENCE [LARGE SCALE GENOMIC DNA]</scope>
    <source>
        <strain evidence="3 4">IBC0246</strain>
    </source>
</reference>
<dbReference type="STRING" id="879819.A0A0J0XFL2"/>
<dbReference type="Proteomes" id="UP000053611">
    <property type="component" value="Unassembled WGS sequence"/>
</dbReference>
<evidence type="ECO:0000313" key="3">
    <source>
        <dbReference type="EMBL" id="KLT39862.1"/>
    </source>
</evidence>
<dbReference type="PANTHER" id="PTHR47551">
    <property type="entry name" value="TUBULIN--TYROSINE LIGASE PBY1-RELATED"/>
    <property type="match status" value="1"/>
</dbReference>
<dbReference type="AlphaFoldDB" id="A0A0J0XFL2"/>
<dbReference type="SUPFAM" id="SSF64167">
    <property type="entry name" value="SurE-like"/>
    <property type="match status" value="1"/>
</dbReference>
<feature type="domain" description="Survival protein SurE-like phosphatase/nucleotidase" evidence="2">
    <location>
        <begin position="13"/>
        <end position="250"/>
    </location>
</feature>
<feature type="region of interest" description="Disordered" evidence="1">
    <location>
        <begin position="257"/>
        <end position="278"/>
    </location>
</feature>
<dbReference type="GO" id="GO:0000932">
    <property type="term" value="C:P-body"/>
    <property type="evidence" value="ECO:0007669"/>
    <property type="project" value="TreeGrafter"/>
</dbReference>
<dbReference type="PANTHER" id="PTHR47551:SF1">
    <property type="entry name" value="TUBULIN--TYROSINE LIGASE PBY1-RELATED"/>
    <property type="match status" value="1"/>
</dbReference>
<gene>
    <name evidence="3" type="ORF">CC85DRAFT_297780</name>
</gene>
<evidence type="ECO:0000256" key="1">
    <source>
        <dbReference type="SAM" id="MobiDB-lite"/>
    </source>
</evidence>
<dbReference type="InterPro" id="IPR036523">
    <property type="entry name" value="SurE-like_sf"/>
</dbReference>
<evidence type="ECO:0000259" key="2">
    <source>
        <dbReference type="Pfam" id="PF01975"/>
    </source>
</evidence>
<dbReference type="Pfam" id="PF01975">
    <property type="entry name" value="SurE"/>
    <property type="match status" value="1"/>
</dbReference>
<protein>
    <submittedName>
        <fullName evidence="3">Sure-like protein</fullName>
    </submittedName>
</protein>
<dbReference type="EMBL" id="KQ087247">
    <property type="protein sequence ID" value="KLT39862.1"/>
    <property type="molecule type" value="Genomic_DNA"/>
</dbReference>